<reference evidence="9" key="1">
    <citation type="submission" date="2022-03" db="EMBL/GenBank/DDBJ databases">
        <title>A functionally conserved STORR gene fusion in Papaver species that diverged 16.8 million years ago.</title>
        <authorList>
            <person name="Catania T."/>
        </authorList>
    </citation>
    <scope>NUCLEOTIDE SEQUENCE</scope>
    <source>
        <strain evidence="9">S-191538</strain>
    </source>
</reference>
<evidence type="ECO:0000256" key="2">
    <source>
        <dbReference type="ARBA" id="ARBA00008668"/>
    </source>
</evidence>
<dbReference type="CDD" id="cd01837">
    <property type="entry name" value="SGNH_plant_lipase_like"/>
    <property type="match status" value="2"/>
</dbReference>
<comment type="caution">
    <text evidence="9">The sequence shown here is derived from an EMBL/GenBank/DDBJ whole genome shotgun (WGS) entry which is preliminary data.</text>
</comment>
<dbReference type="EMBL" id="JAJJMA010263999">
    <property type="protein sequence ID" value="MCL7044954.1"/>
    <property type="molecule type" value="Genomic_DNA"/>
</dbReference>
<proteinExistence type="inferred from homology"/>
<evidence type="ECO:0000256" key="3">
    <source>
        <dbReference type="ARBA" id="ARBA00022525"/>
    </source>
</evidence>
<protein>
    <recommendedName>
        <fullName evidence="11">GDSL esterase/lipase</fullName>
    </recommendedName>
</protein>
<keyword evidence="7" id="KW-0443">Lipid metabolism</keyword>
<dbReference type="GO" id="GO:0016788">
    <property type="term" value="F:hydrolase activity, acting on ester bonds"/>
    <property type="evidence" value="ECO:0007669"/>
    <property type="project" value="InterPro"/>
</dbReference>
<evidence type="ECO:0000313" key="9">
    <source>
        <dbReference type="EMBL" id="MCL7044954.1"/>
    </source>
</evidence>
<name>A0AA42AYW0_PAPNU</name>
<keyword evidence="4 8" id="KW-0732">Signal</keyword>
<dbReference type="InterPro" id="IPR051238">
    <property type="entry name" value="GDSL_esterase/lipase"/>
</dbReference>
<evidence type="ECO:0000256" key="7">
    <source>
        <dbReference type="ARBA" id="ARBA00023098"/>
    </source>
</evidence>
<accession>A0AA42AYW0</accession>
<evidence type="ECO:0000256" key="1">
    <source>
        <dbReference type="ARBA" id="ARBA00004613"/>
    </source>
</evidence>
<evidence type="ECO:0000313" key="10">
    <source>
        <dbReference type="Proteomes" id="UP001177140"/>
    </source>
</evidence>
<evidence type="ECO:0000256" key="4">
    <source>
        <dbReference type="ARBA" id="ARBA00022729"/>
    </source>
</evidence>
<dbReference type="PANTHER" id="PTHR45650:SF4">
    <property type="entry name" value="GDSL-LIKE LIPASE_ACYLHYDROLASE FAMILY PROTEIN, EXPRESSED"/>
    <property type="match status" value="1"/>
</dbReference>
<feature type="chain" id="PRO_5041411526" description="GDSL esterase/lipase" evidence="8">
    <location>
        <begin position="28"/>
        <end position="709"/>
    </location>
</feature>
<evidence type="ECO:0000256" key="5">
    <source>
        <dbReference type="ARBA" id="ARBA00022801"/>
    </source>
</evidence>
<feature type="signal peptide" evidence="8">
    <location>
        <begin position="1"/>
        <end position="27"/>
    </location>
</feature>
<keyword evidence="6" id="KW-0442">Lipid degradation</keyword>
<dbReference type="GO" id="GO:0005576">
    <property type="term" value="C:extracellular region"/>
    <property type="evidence" value="ECO:0007669"/>
    <property type="project" value="UniProtKB-SubCell"/>
</dbReference>
<organism evidence="9 10">
    <name type="scientific">Papaver nudicaule</name>
    <name type="common">Iceland poppy</name>
    <dbReference type="NCBI Taxonomy" id="74823"/>
    <lineage>
        <taxon>Eukaryota</taxon>
        <taxon>Viridiplantae</taxon>
        <taxon>Streptophyta</taxon>
        <taxon>Embryophyta</taxon>
        <taxon>Tracheophyta</taxon>
        <taxon>Spermatophyta</taxon>
        <taxon>Magnoliopsida</taxon>
        <taxon>Ranunculales</taxon>
        <taxon>Papaveraceae</taxon>
        <taxon>Papaveroideae</taxon>
        <taxon>Papaver</taxon>
    </lineage>
</organism>
<dbReference type="Proteomes" id="UP001177140">
    <property type="component" value="Unassembled WGS sequence"/>
</dbReference>
<dbReference type="AlphaFoldDB" id="A0AA42AYW0"/>
<dbReference type="InterPro" id="IPR036514">
    <property type="entry name" value="SGNH_hydro_sf"/>
</dbReference>
<dbReference type="SUPFAM" id="SSF52266">
    <property type="entry name" value="SGNH hydrolase"/>
    <property type="match status" value="2"/>
</dbReference>
<gene>
    <name evidence="9" type="ORF">MKW94_003840</name>
</gene>
<dbReference type="Gene3D" id="3.40.50.1110">
    <property type="entry name" value="SGNH hydrolase"/>
    <property type="match status" value="2"/>
</dbReference>
<dbReference type="InterPro" id="IPR035669">
    <property type="entry name" value="SGNH_plant_lipase-like"/>
</dbReference>
<comment type="subcellular location">
    <subcellularLocation>
        <location evidence="1">Secreted</location>
    </subcellularLocation>
</comment>
<dbReference type="Pfam" id="PF00657">
    <property type="entry name" value="Lipase_GDSL"/>
    <property type="match status" value="2"/>
</dbReference>
<dbReference type="FunFam" id="3.40.50.1110:FF:000003">
    <property type="entry name" value="GDSL esterase/lipase APG"/>
    <property type="match status" value="2"/>
</dbReference>
<dbReference type="GO" id="GO:0016042">
    <property type="term" value="P:lipid catabolic process"/>
    <property type="evidence" value="ECO:0007669"/>
    <property type="project" value="UniProtKB-KW"/>
</dbReference>
<comment type="similarity">
    <text evidence="2">Belongs to the 'GDSL' lipolytic enzyme family.</text>
</comment>
<keyword evidence="10" id="KW-1185">Reference proteome</keyword>
<evidence type="ECO:0000256" key="6">
    <source>
        <dbReference type="ARBA" id="ARBA00022963"/>
    </source>
</evidence>
<dbReference type="PANTHER" id="PTHR45650">
    <property type="entry name" value="GDSL-LIKE LIPASE/ACYLHYDROLASE-RELATED"/>
    <property type="match status" value="1"/>
</dbReference>
<sequence>MAAYANFHVLLLPIVSFASLFLGSCLALETTFPATFVFGDSLVDAGNNNYIATIAKANYKPYGIDFPGGARPTGRFYNGRTIIDIIGEEMGLKDYIPPYLAPTTIGDVVLGGVNYASGGAGILNDTGAIYGPITMDAQLDNFANTRNYIISTVNGNDSSMASSINLLGKAVFFVLMGSNDFIANYFSPVPSFLKKKISMEMFVDSMVSTFRLQLTRLYDMDARKIVVANIGPVGCIPFERAFNDGSCRDSMNNAAMLFNEKLKSLIMELNSNLAESKFVYADVYNMFSQFIDNYQSYGFENYTTSCCKTFPGRLRGLLPCNPIAEVCSDRSKYVFWDEAHSTDAANVIFAKKLLDGDANDIYPMNTTFPATFVFGDSLVDAGNNNYIATLAKANYAPNGMDFPGGAKSTGRFSNGRTVIDIIGEQLGLNAYIPPYLAPTTVGDVVLRGVNYASGGSGILNDTGAIFVGRINLDAQIDNFAKTRKYIISTACANTLLREALFFVVIGSNDFIANYYAPIPLIPLRKVTPEVFVDSMISKLRLQLTRLYGMDARKIAVANVGPVGCIPFERSTNHQNTPGGSCKDSMNNATVLFNTKLKSLIKELNSNLVDSKFVYGDVYNIFAHLVDNYQSYGFENYTASCCQILPGPVLQSLLPCRCSPTSIVCTNRSKYVFWDEAHPTDATNVIVAQKFLDGDSTDMYPMNIRQLSNA</sequence>
<keyword evidence="5" id="KW-0378">Hydrolase</keyword>
<dbReference type="InterPro" id="IPR001087">
    <property type="entry name" value="GDSL"/>
</dbReference>
<evidence type="ECO:0008006" key="11">
    <source>
        <dbReference type="Google" id="ProtNLM"/>
    </source>
</evidence>
<evidence type="ECO:0000256" key="8">
    <source>
        <dbReference type="SAM" id="SignalP"/>
    </source>
</evidence>
<keyword evidence="3" id="KW-0964">Secreted</keyword>